<organism evidence="5 6">
    <name type="scientific">Solea senegalensis</name>
    <name type="common">Senegalese sole</name>
    <dbReference type="NCBI Taxonomy" id="28829"/>
    <lineage>
        <taxon>Eukaryota</taxon>
        <taxon>Metazoa</taxon>
        <taxon>Chordata</taxon>
        <taxon>Craniata</taxon>
        <taxon>Vertebrata</taxon>
        <taxon>Euteleostomi</taxon>
        <taxon>Actinopterygii</taxon>
        <taxon>Neopterygii</taxon>
        <taxon>Teleostei</taxon>
        <taxon>Neoteleostei</taxon>
        <taxon>Acanthomorphata</taxon>
        <taxon>Carangaria</taxon>
        <taxon>Pleuronectiformes</taxon>
        <taxon>Pleuronectoidei</taxon>
        <taxon>Soleidae</taxon>
        <taxon>Solea</taxon>
    </lineage>
</organism>
<keyword evidence="3" id="KW-0378">Hydrolase</keyword>
<dbReference type="Proteomes" id="UP000693946">
    <property type="component" value="Linkage Group LG16"/>
</dbReference>
<dbReference type="CDD" id="cd01310">
    <property type="entry name" value="TatD_DNAse"/>
    <property type="match status" value="1"/>
</dbReference>
<comment type="function">
    <text evidence="4">Exhibits 3'-exonuclease activities and apurinic/apyrimidinic (AP) endonuclease (in vitro). Show preferential AP endonuclease activity on double-stranded DNA substrates and 3'- exonuclease activity on single-stranded DNA.</text>
</comment>
<dbReference type="InterPro" id="IPR001130">
    <property type="entry name" value="TatD-like"/>
</dbReference>
<comment type="caution">
    <text evidence="5">The sequence shown here is derived from an EMBL/GenBank/DDBJ whole genome shotgun (WGS) entry which is preliminary data.</text>
</comment>
<dbReference type="GO" id="GO:0016788">
    <property type="term" value="F:hydrolase activity, acting on ester bonds"/>
    <property type="evidence" value="ECO:0007669"/>
    <property type="project" value="InterPro"/>
</dbReference>
<reference evidence="5 6" key="1">
    <citation type="journal article" date="2021" name="Sci. Rep.">
        <title>Chromosome anchoring in Senegalese sole (Solea senegalensis) reveals sex-associated markers and genome rearrangements in flatfish.</title>
        <authorList>
            <person name="Guerrero-Cozar I."/>
            <person name="Gomez-Garrido J."/>
            <person name="Berbel C."/>
            <person name="Martinez-Blanch J.F."/>
            <person name="Alioto T."/>
            <person name="Claros M.G."/>
            <person name="Gagnaire P.A."/>
            <person name="Manchado M."/>
        </authorList>
    </citation>
    <scope>NUCLEOTIDE SEQUENCE [LARGE SCALE GENOMIC DNA]</scope>
    <source>
        <strain evidence="5">Sse05_10M</strain>
    </source>
</reference>
<dbReference type="PANTHER" id="PTHR46317:SF7">
    <property type="entry name" value="DEOXYRIBONUCLEASE TATDN3-RELATED"/>
    <property type="match status" value="1"/>
</dbReference>
<dbReference type="AlphaFoldDB" id="A0AAV6S1X5"/>
<dbReference type="GO" id="GO:0046872">
    <property type="term" value="F:metal ion binding"/>
    <property type="evidence" value="ECO:0007669"/>
    <property type="project" value="UniProtKB-KW"/>
</dbReference>
<evidence type="ECO:0000256" key="1">
    <source>
        <dbReference type="ARBA" id="ARBA00009275"/>
    </source>
</evidence>
<protein>
    <submittedName>
        <fullName evidence="5">Deoxyribonuclease TATDN3 isoform X1</fullName>
    </submittedName>
</protein>
<dbReference type="PANTHER" id="PTHR46317">
    <property type="entry name" value="HYDROLASE OF PHP SUPERFAMILY-RELATED PROTEIN"/>
    <property type="match status" value="1"/>
</dbReference>
<evidence type="ECO:0000256" key="2">
    <source>
        <dbReference type="ARBA" id="ARBA00022723"/>
    </source>
</evidence>
<sequence length="352" mass="38604">MFFTAQPTSCLLRACSAILLELSRSKRRSPGRRRGGYIDCHCHISAGDFDKDLEDVIERSKQAGLLALLAVAEHAGEFEKIISLSHRFPGFIFPCLGVHPVQEVSPEQQRGASLQDLDAALPIIEKYKDHLVAIGEVGLDFTPRFVNNETDKDSQRQVLIRQAQIAKQLDLPLNVHSRSAGRPTIHLLKEQGVEKALLHAFDGKPSVAMEGVKAGYFFSIPPSIVRSEQQKLVKQLPLENICLETDSPALGPEKQVRNEPQNIPISAEYISKIKGVSLEKVMEVTTQNALRLFPKIKAESACASAINSEEISRRGKAAAAAGKCSSHKDFSVGVTRTAPWRLTRWSGGVSPG</sequence>
<dbReference type="Pfam" id="PF01026">
    <property type="entry name" value="TatD_DNase"/>
    <property type="match status" value="1"/>
</dbReference>
<evidence type="ECO:0000313" key="5">
    <source>
        <dbReference type="EMBL" id="KAG7511054.1"/>
    </source>
</evidence>
<evidence type="ECO:0000256" key="4">
    <source>
        <dbReference type="ARBA" id="ARBA00093287"/>
    </source>
</evidence>
<name>A0AAV6S1X5_SOLSE</name>
<proteinExistence type="inferred from homology"/>
<dbReference type="EMBL" id="JAGKHQ010000008">
    <property type="protein sequence ID" value="KAG7511054.1"/>
    <property type="molecule type" value="Genomic_DNA"/>
</dbReference>
<gene>
    <name evidence="5" type="ORF">JOB18_038785</name>
</gene>
<keyword evidence="2" id="KW-0479">Metal-binding</keyword>
<comment type="similarity">
    <text evidence="1">Belongs to the metallo-dependent hydrolases superfamily. TatD-type hydrolase family.</text>
</comment>
<evidence type="ECO:0000313" key="6">
    <source>
        <dbReference type="Proteomes" id="UP000693946"/>
    </source>
</evidence>
<evidence type="ECO:0000256" key="3">
    <source>
        <dbReference type="ARBA" id="ARBA00022801"/>
    </source>
</evidence>
<keyword evidence="6" id="KW-1185">Reference proteome</keyword>
<accession>A0AAV6S1X5</accession>